<keyword evidence="3" id="KW-1185">Reference proteome</keyword>
<evidence type="ECO:0000256" key="1">
    <source>
        <dbReference type="SAM" id="Phobius"/>
    </source>
</evidence>
<evidence type="ECO:0000313" key="3">
    <source>
        <dbReference type="Proteomes" id="UP000679848"/>
    </source>
</evidence>
<keyword evidence="1" id="KW-0812">Transmembrane</keyword>
<dbReference type="KEGG" id="pfaa:MM59RIKEN_19040"/>
<dbReference type="AlphaFoldDB" id="A0A810QDC2"/>
<keyword evidence="1" id="KW-1133">Transmembrane helix</keyword>
<evidence type="ECO:0000313" key="2">
    <source>
        <dbReference type="EMBL" id="BCK84585.1"/>
    </source>
</evidence>
<dbReference type="EMBL" id="AP023420">
    <property type="protein sequence ID" value="BCK84585.1"/>
    <property type="molecule type" value="Genomic_DNA"/>
</dbReference>
<protein>
    <submittedName>
        <fullName evidence="2">Uncharacterized protein</fullName>
    </submittedName>
</protein>
<reference evidence="2" key="1">
    <citation type="submission" date="2020-09" db="EMBL/GenBank/DDBJ databases">
        <title>New species isolated from human feces.</title>
        <authorList>
            <person name="Kitahara M."/>
            <person name="Shigeno Y."/>
            <person name="Shime M."/>
            <person name="Matsumoto Y."/>
            <person name="Nakamura S."/>
            <person name="Motooka D."/>
            <person name="Fukuoka S."/>
            <person name="Nishikawa H."/>
            <person name="Benno Y."/>
        </authorList>
    </citation>
    <scope>NUCLEOTIDE SEQUENCE</scope>
    <source>
        <strain evidence="2">MM59</strain>
    </source>
</reference>
<keyword evidence="1" id="KW-0472">Membrane</keyword>
<feature type="transmembrane region" description="Helical" evidence="1">
    <location>
        <begin position="26"/>
        <end position="44"/>
    </location>
</feature>
<organism evidence="2 3">
    <name type="scientific">Pusillibacter faecalis</name>
    <dbReference type="NCBI Taxonomy" id="2714358"/>
    <lineage>
        <taxon>Bacteria</taxon>
        <taxon>Bacillati</taxon>
        <taxon>Bacillota</taxon>
        <taxon>Clostridia</taxon>
        <taxon>Eubacteriales</taxon>
        <taxon>Oscillospiraceae</taxon>
        <taxon>Pusillibacter</taxon>
    </lineage>
</organism>
<proteinExistence type="predicted"/>
<accession>A0A810QDC2</accession>
<name>A0A810QDC2_9FIRM</name>
<sequence length="97" mass="10905">MVMLFFGWYPILRPRIARMTSPLTRLAAKVLLCSALIALLYGLLLKLMGPATDLAGLSPVLTVMMLVLANLTFLLLDVALGRLTALWHRRLRNFPFH</sequence>
<gene>
    <name evidence="2" type="ORF">MM59RIKEN_19040</name>
</gene>
<feature type="transmembrane region" description="Helical" evidence="1">
    <location>
        <begin position="56"/>
        <end position="80"/>
    </location>
</feature>
<dbReference type="Proteomes" id="UP000679848">
    <property type="component" value="Chromosome"/>
</dbReference>